<dbReference type="EMBL" id="MRAD01000004">
    <property type="protein sequence ID" value="OOO62729.1"/>
    <property type="molecule type" value="Genomic_DNA"/>
</dbReference>
<keyword evidence="1" id="KW-0479">Metal-binding</keyword>
<dbReference type="PANTHER" id="PTHR33823:SF4">
    <property type="entry name" value="GENERAL STRESS PROTEIN 16O"/>
    <property type="match status" value="1"/>
</dbReference>
<evidence type="ECO:0000313" key="6">
    <source>
        <dbReference type="EMBL" id="OOO62729.1"/>
    </source>
</evidence>
<feature type="zinc finger region" description="dksA C4-type" evidence="4">
    <location>
        <begin position="92"/>
        <end position="116"/>
    </location>
</feature>
<keyword evidence="3" id="KW-0862">Zinc</keyword>
<evidence type="ECO:0000313" key="9">
    <source>
        <dbReference type="Proteomes" id="UP000190256"/>
    </source>
</evidence>
<reference evidence="7 9" key="2">
    <citation type="submission" date="2016-12" db="EMBL/GenBank/DDBJ databases">
        <title>Clostridium tepidum sp. nov., a close relative of Clostridium sporogenes and Clostridium botulinum Group I.</title>
        <authorList>
            <person name="Dobritsa A.P."/>
            <person name="Kutumbaka K.K."/>
            <person name="Werner K."/>
            <person name="Wiedmann M."/>
            <person name="Asmus A."/>
            <person name="Samadpour M."/>
        </authorList>
    </citation>
    <scope>NUCLEOTIDE SEQUENCE [LARGE SCALE GENOMIC DNA]</scope>
    <source>
        <strain evidence="7 9">IEH 97212</strain>
    </source>
</reference>
<dbReference type="InterPro" id="IPR014240">
    <property type="entry name" value="YteA"/>
</dbReference>
<dbReference type="OrthoDB" id="9811543at2"/>
<accession>A0A1S9I546</accession>
<dbReference type="SUPFAM" id="SSF57716">
    <property type="entry name" value="Glucocorticoid receptor-like (DNA-binding domain)"/>
    <property type="match status" value="1"/>
</dbReference>
<dbReference type="Gene3D" id="1.20.120.910">
    <property type="entry name" value="DksA, coiled-coil domain"/>
    <property type="match status" value="1"/>
</dbReference>
<proteinExistence type="predicted"/>
<protein>
    <submittedName>
        <fullName evidence="7">Molecular chaperone DnaK</fullName>
    </submittedName>
</protein>
<dbReference type="PROSITE" id="PS51128">
    <property type="entry name" value="ZF_DKSA_2"/>
    <property type="match status" value="1"/>
</dbReference>
<dbReference type="EMBL" id="MRAE01000019">
    <property type="protein sequence ID" value="OOO65410.1"/>
    <property type="molecule type" value="Genomic_DNA"/>
</dbReference>
<name>A0A1S9I546_9CLOT</name>
<keyword evidence="8" id="KW-1185">Reference proteome</keyword>
<comment type="caution">
    <text evidence="7">The sequence shown here is derived from an EMBL/GenBank/DDBJ whole genome shotgun (WGS) entry which is preliminary data.</text>
</comment>
<dbReference type="PANTHER" id="PTHR33823">
    <property type="entry name" value="RNA POLYMERASE-BINDING TRANSCRIPTION FACTOR DKSA-RELATED"/>
    <property type="match status" value="1"/>
</dbReference>
<evidence type="ECO:0000256" key="4">
    <source>
        <dbReference type="PROSITE-ProRule" id="PRU00510"/>
    </source>
</evidence>
<evidence type="ECO:0000259" key="5">
    <source>
        <dbReference type="Pfam" id="PF01258"/>
    </source>
</evidence>
<dbReference type="NCBIfam" id="TIGR02890">
    <property type="entry name" value="bacill_yteA"/>
    <property type="match status" value="1"/>
</dbReference>
<feature type="domain" description="Zinc finger DksA/TraR C4-type" evidence="5">
    <location>
        <begin position="87"/>
        <end position="121"/>
    </location>
</feature>
<dbReference type="InterPro" id="IPR037187">
    <property type="entry name" value="DnaK_N"/>
</dbReference>
<evidence type="ECO:0000313" key="8">
    <source>
        <dbReference type="Proteomes" id="UP000190206"/>
    </source>
</evidence>
<dbReference type="InterPro" id="IPR000962">
    <property type="entry name" value="Znf_DskA_TraR"/>
</dbReference>
<evidence type="ECO:0000256" key="3">
    <source>
        <dbReference type="ARBA" id="ARBA00022833"/>
    </source>
</evidence>
<dbReference type="STRING" id="1962263.BS637_05430"/>
<gene>
    <name evidence="6" type="ORF">BS637_05430</name>
    <name evidence="7" type="ORF">BS638_08610</name>
</gene>
<dbReference type="SUPFAM" id="SSF109635">
    <property type="entry name" value="DnaK suppressor protein DksA, alpha-hairpin domain"/>
    <property type="match status" value="1"/>
</dbReference>
<dbReference type="RefSeq" id="WP_078023756.1">
    <property type="nucleotide sequence ID" value="NZ_JADPGM010000004.1"/>
</dbReference>
<evidence type="ECO:0000256" key="1">
    <source>
        <dbReference type="ARBA" id="ARBA00022723"/>
    </source>
</evidence>
<dbReference type="AlphaFoldDB" id="A0A1S9I546"/>
<reference evidence="6 8" key="1">
    <citation type="submission" date="2016-12" db="EMBL/GenBank/DDBJ databases">
        <title>Clostridium tepidum sp. nov., a close relative of Clostridium sporogenes and Clostridium botulinum Group I.</title>
        <authorList>
            <person name="Dobritsa A.P."/>
            <person name="Kutumbaka K."/>
            <person name="Werner K."/>
            <person name="Samadpour M."/>
        </authorList>
    </citation>
    <scope>NUCLEOTIDE SEQUENCE [LARGE SCALE GENOMIC DNA]</scope>
    <source>
        <strain evidence="6 8">PE</strain>
    </source>
</reference>
<dbReference type="Proteomes" id="UP000190206">
    <property type="component" value="Unassembled WGS sequence"/>
</dbReference>
<evidence type="ECO:0000256" key="2">
    <source>
        <dbReference type="ARBA" id="ARBA00022771"/>
    </source>
</evidence>
<keyword evidence="2" id="KW-0863">Zinc-finger</keyword>
<dbReference type="GO" id="GO:0008270">
    <property type="term" value="F:zinc ion binding"/>
    <property type="evidence" value="ECO:0007669"/>
    <property type="project" value="UniProtKB-KW"/>
</dbReference>
<dbReference type="Pfam" id="PF01258">
    <property type="entry name" value="zf-dskA_traR"/>
    <property type="match status" value="1"/>
</dbReference>
<organism evidence="7 9">
    <name type="scientific">Clostridium tepidum</name>
    <dbReference type="NCBI Taxonomy" id="1962263"/>
    <lineage>
        <taxon>Bacteria</taxon>
        <taxon>Bacillati</taxon>
        <taxon>Bacillota</taxon>
        <taxon>Clostridia</taxon>
        <taxon>Eubacteriales</taxon>
        <taxon>Clostridiaceae</taxon>
        <taxon>Clostridium</taxon>
    </lineage>
</organism>
<dbReference type="Proteomes" id="UP000190256">
    <property type="component" value="Unassembled WGS sequence"/>
</dbReference>
<sequence>MDKNSLEYFKDKLIREKENVNYLLEKMKNNETIDSNSAISMELSNYDNHPADTGSELFEKEKGLALKENEISIMKKINDALNNIENGSYGVCKKCGKHIPRQRLEFIPYAEFCVKCQNDITKKNINSVQRPVEEKVLGYPFGYGYNDKTTKVEFDAEDSYQSVEFFNKMKNIDEYYNIGEEQDLEEEGYVEPVERISNEYYKSTLYD</sequence>
<evidence type="ECO:0000313" key="7">
    <source>
        <dbReference type="EMBL" id="OOO65410.1"/>
    </source>
</evidence>